<feature type="binding site" evidence="9">
    <location>
        <position position="103"/>
    </location>
    <ligand>
        <name>Zn(2+)</name>
        <dbReference type="ChEBI" id="CHEBI:29105"/>
    </ligand>
</feature>
<dbReference type="InterPro" id="IPR024958">
    <property type="entry name" value="GRASP_PDZ"/>
</dbReference>
<evidence type="ECO:0000256" key="3">
    <source>
        <dbReference type="ARBA" id="ARBA00022553"/>
    </source>
</evidence>
<keyword evidence="9" id="KW-0862">Zinc</keyword>
<evidence type="ECO:0000256" key="8">
    <source>
        <dbReference type="ARBA" id="ARBA00023288"/>
    </source>
</evidence>
<keyword evidence="4" id="KW-0519">Myristate</keyword>
<dbReference type="Proteomes" id="UP000504635">
    <property type="component" value="Unplaced"/>
</dbReference>
<dbReference type="GO" id="GO:0007030">
    <property type="term" value="P:Golgi organization"/>
    <property type="evidence" value="ECO:0007669"/>
    <property type="project" value="TreeGrafter"/>
</dbReference>
<dbReference type="FunFam" id="2.30.42.10:FF:000056">
    <property type="entry name" value="Golgi reassembly-stacking protein 2 isoform 1"/>
    <property type="match status" value="1"/>
</dbReference>
<feature type="domain" description="PDZ GRASP-type" evidence="10">
    <location>
        <begin position="111"/>
        <end position="199"/>
    </location>
</feature>
<keyword evidence="3" id="KW-0597">Phosphoprotein</keyword>
<evidence type="ECO:0000256" key="2">
    <source>
        <dbReference type="ARBA" id="ARBA00007144"/>
    </source>
</evidence>
<gene>
    <name evidence="12" type="primary">LOC115877053</name>
</gene>
<sequence>MGNSESVEIPGGGSDGFHVLRVQENSPGAKAGLIPFFDFIISINGVRLNKDDGTLKNILKNGVGKSLPVTIYSCKTQNVRSVTVEPSDSWGGQGLLGISIRFCSFEIAKDNVWHILEVHPNSPADLAGLKAFSDYIIGSESILQHSDDIYSLIESHNGRSLKLFVYNYDDDACREVTITPNSRWGGEGLVGCGIGYGYLHRIPVRAHPDQIAPTYVSQPNTSVPLFNSTLTNTGTNTASFNISPTKASESSNVILSSEKPGNSLTESSTMDKNIENIIQDTQKLNIIPSTAGQSPVLSSQNINSFLPNLQQPSVTSNIPPPVSLPEFNTTISNFQTSSLPNSNSIHIPPPSSVPQVVPTLPQVSMYNPANYPKMPSNPSSFSYSEATVPPPLTVPQVPATPQVPMYNPSNYPKLPSNPSSFTYSEAVVPQPVLSHQVSYPQAGLINVNYPQVSVPGVTTPNLQTHTSQLIYDPTIAARSAQQLLNRNADSFGNVSQNT</sequence>
<dbReference type="PROSITE" id="PS51865">
    <property type="entry name" value="PDZ_GRASP"/>
    <property type="match status" value="2"/>
</dbReference>
<evidence type="ECO:0000259" key="10">
    <source>
        <dbReference type="PROSITE" id="PS51865"/>
    </source>
</evidence>
<accession>A0A6J2XCV6</accession>
<dbReference type="PANTHER" id="PTHR12893">
    <property type="entry name" value="GOLGI REASSEMBLY STACKING PROTEIN GRASP"/>
    <property type="match status" value="1"/>
</dbReference>
<keyword evidence="5" id="KW-0677">Repeat</keyword>
<dbReference type="KEGG" id="soy:115877053"/>
<dbReference type="RefSeq" id="XP_030748981.1">
    <property type="nucleotide sequence ID" value="XM_030893121.1"/>
</dbReference>
<dbReference type="PANTHER" id="PTHR12893:SF0">
    <property type="entry name" value="GRASP65"/>
    <property type="match status" value="1"/>
</dbReference>
<dbReference type="GO" id="GO:0046872">
    <property type="term" value="F:metal ion binding"/>
    <property type="evidence" value="ECO:0007669"/>
    <property type="project" value="UniProtKB-KW"/>
</dbReference>
<proteinExistence type="inferred from homology"/>
<evidence type="ECO:0000313" key="12">
    <source>
        <dbReference type="RefSeq" id="XP_030748981.1"/>
    </source>
</evidence>
<evidence type="ECO:0000256" key="5">
    <source>
        <dbReference type="ARBA" id="ARBA00022737"/>
    </source>
</evidence>
<keyword evidence="9" id="KW-0479">Metal-binding</keyword>
<dbReference type="InParanoid" id="A0A6J2XCV6"/>
<dbReference type="CTD" id="40177"/>
<feature type="binding site" evidence="9">
    <location>
        <position position="18"/>
    </location>
    <ligand>
        <name>Zn(2+)</name>
        <dbReference type="ChEBI" id="CHEBI:29105"/>
    </ligand>
</feature>
<comment type="similarity">
    <text evidence="2">Belongs to the GORASP family.</text>
</comment>
<keyword evidence="6" id="KW-0333">Golgi apparatus</keyword>
<dbReference type="AlphaFoldDB" id="A0A6J2XCV6"/>
<dbReference type="FunFam" id="2.30.42.10:FF:000026">
    <property type="entry name" value="Golgi reassembly stacking protein 2"/>
    <property type="match status" value="1"/>
</dbReference>
<dbReference type="Pfam" id="PF04495">
    <property type="entry name" value="GRASP55_65"/>
    <property type="match status" value="1"/>
</dbReference>
<keyword evidence="8" id="KW-0449">Lipoprotein</keyword>
<dbReference type="GO" id="GO:0000139">
    <property type="term" value="C:Golgi membrane"/>
    <property type="evidence" value="ECO:0007669"/>
    <property type="project" value="UniProtKB-SubCell"/>
</dbReference>
<evidence type="ECO:0000256" key="7">
    <source>
        <dbReference type="ARBA" id="ARBA00023136"/>
    </source>
</evidence>
<dbReference type="SUPFAM" id="SSF50156">
    <property type="entry name" value="PDZ domain-like"/>
    <property type="match status" value="2"/>
</dbReference>
<name>A0A6J2XCV6_SITOR</name>
<evidence type="ECO:0000313" key="11">
    <source>
        <dbReference type="Proteomes" id="UP000504635"/>
    </source>
</evidence>
<protein>
    <submittedName>
        <fullName evidence="12">Golgi reassembly-stacking protein 2</fullName>
    </submittedName>
</protein>
<dbReference type="InterPro" id="IPR036034">
    <property type="entry name" value="PDZ_sf"/>
</dbReference>
<dbReference type="InterPro" id="IPR007583">
    <property type="entry name" value="GRASP55_65"/>
</dbReference>
<keyword evidence="11" id="KW-1185">Reference proteome</keyword>
<evidence type="ECO:0000256" key="6">
    <source>
        <dbReference type="ARBA" id="ARBA00023034"/>
    </source>
</evidence>
<evidence type="ECO:0000256" key="4">
    <source>
        <dbReference type="ARBA" id="ARBA00022707"/>
    </source>
</evidence>
<organism evidence="11 12">
    <name type="scientific">Sitophilus oryzae</name>
    <name type="common">Rice weevil</name>
    <name type="synonym">Curculio oryzae</name>
    <dbReference type="NCBI Taxonomy" id="7048"/>
    <lineage>
        <taxon>Eukaryota</taxon>
        <taxon>Metazoa</taxon>
        <taxon>Ecdysozoa</taxon>
        <taxon>Arthropoda</taxon>
        <taxon>Hexapoda</taxon>
        <taxon>Insecta</taxon>
        <taxon>Pterygota</taxon>
        <taxon>Neoptera</taxon>
        <taxon>Endopterygota</taxon>
        <taxon>Coleoptera</taxon>
        <taxon>Polyphaga</taxon>
        <taxon>Cucujiformia</taxon>
        <taxon>Curculionidae</taxon>
        <taxon>Dryophthorinae</taxon>
        <taxon>Sitophilus</taxon>
    </lineage>
</organism>
<keyword evidence="7" id="KW-0472">Membrane</keyword>
<feature type="domain" description="PDZ GRASP-type" evidence="10">
    <location>
        <begin position="15"/>
        <end position="105"/>
    </location>
</feature>
<comment type="subcellular location">
    <subcellularLocation>
        <location evidence="1">Golgi apparatus membrane</location>
    </subcellularLocation>
</comment>
<evidence type="ECO:0000256" key="9">
    <source>
        <dbReference type="PIRSR" id="PIRSR607583-1"/>
    </source>
</evidence>
<dbReference type="Gene3D" id="2.30.42.10">
    <property type="match status" value="2"/>
</dbReference>
<evidence type="ECO:0000256" key="1">
    <source>
        <dbReference type="ARBA" id="ARBA00004394"/>
    </source>
</evidence>
<dbReference type="OrthoDB" id="3318at2759"/>
<dbReference type="GeneID" id="115877053"/>
<reference evidence="12" key="1">
    <citation type="submission" date="2025-08" db="UniProtKB">
        <authorList>
            <consortium name="RefSeq"/>
        </authorList>
    </citation>
    <scope>IDENTIFICATION</scope>
    <source>
        <tissue evidence="12">Gonads</tissue>
    </source>
</reference>